<dbReference type="GO" id="GO:0032259">
    <property type="term" value="P:methylation"/>
    <property type="evidence" value="ECO:0007669"/>
    <property type="project" value="UniProtKB-KW"/>
</dbReference>
<dbReference type="STRING" id="314287.GB2207_10908"/>
<evidence type="ECO:0000256" key="1">
    <source>
        <dbReference type="ARBA" id="ARBA00022490"/>
    </source>
</evidence>
<keyword evidence="9" id="KW-0511">Multifunctional enzyme</keyword>
<evidence type="ECO:0000256" key="5">
    <source>
        <dbReference type="ARBA" id="ARBA00022691"/>
    </source>
</evidence>
<dbReference type="PANTHER" id="PTHR13847">
    <property type="entry name" value="SARCOSINE DEHYDROGENASE-RELATED"/>
    <property type="match status" value="1"/>
</dbReference>
<evidence type="ECO:0000256" key="2">
    <source>
        <dbReference type="ARBA" id="ARBA00022603"/>
    </source>
</evidence>
<dbReference type="InterPro" id="IPR006076">
    <property type="entry name" value="FAD-dep_OxRdtase"/>
</dbReference>
<keyword evidence="6" id="KW-0819">tRNA processing</keyword>
<dbReference type="OrthoDB" id="9786494at2"/>
<dbReference type="InterPro" id="IPR017610">
    <property type="entry name" value="tRNA_S-uridine_synth_MnmC_C"/>
</dbReference>
<keyword evidence="8" id="KW-0560">Oxidoreductase</keyword>
<dbReference type="PROSITE" id="PS51257">
    <property type="entry name" value="PROKAR_LIPOPROTEIN"/>
    <property type="match status" value="1"/>
</dbReference>
<evidence type="ECO:0000256" key="6">
    <source>
        <dbReference type="ARBA" id="ARBA00022694"/>
    </source>
</evidence>
<evidence type="ECO:0000313" key="11">
    <source>
        <dbReference type="EMBL" id="EAS47121.1"/>
    </source>
</evidence>
<dbReference type="GO" id="GO:0004808">
    <property type="term" value="F:tRNA (5-methylaminomethyl-2-thiouridylate)(34)-methyltransferase activity"/>
    <property type="evidence" value="ECO:0007669"/>
    <property type="project" value="TreeGrafter"/>
</dbReference>
<reference evidence="11 12" key="1">
    <citation type="submission" date="2006-03" db="EMBL/GenBank/DDBJ databases">
        <authorList>
            <person name="Giovannoni S.J."/>
            <person name="Cho J.-C."/>
            <person name="Ferriera S."/>
            <person name="Johnson J."/>
            <person name="Kravitz S."/>
            <person name="Halpern A."/>
            <person name="Remington K."/>
            <person name="Beeson K."/>
            <person name="Tran B."/>
            <person name="Rogers Y.-H."/>
            <person name="Friedman R."/>
            <person name="Venter J.C."/>
        </authorList>
    </citation>
    <scope>NUCLEOTIDE SEQUENCE [LARGE SCALE GENOMIC DNA]</scope>
    <source>
        <strain evidence="11 12">HTCC2207</strain>
    </source>
</reference>
<evidence type="ECO:0000256" key="4">
    <source>
        <dbReference type="ARBA" id="ARBA00022679"/>
    </source>
</evidence>
<keyword evidence="4" id="KW-0808">Transferase</keyword>
<evidence type="ECO:0000256" key="9">
    <source>
        <dbReference type="ARBA" id="ARBA00023268"/>
    </source>
</evidence>
<dbReference type="GO" id="GO:0002098">
    <property type="term" value="P:tRNA wobble uridine modification"/>
    <property type="evidence" value="ECO:0007669"/>
    <property type="project" value="TreeGrafter"/>
</dbReference>
<accession>Q1YST5</accession>
<feature type="domain" description="FAD dependent oxidoreductase" evidence="10">
    <location>
        <begin position="25"/>
        <end position="392"/>
    </location>
</feature>
<dbReference type="AlphaFoldDB" id="Q1YST5"/>
<dbReference type="Gene3D" id="3.30.9.10">
    <property type="entry name" value="D-Amino Acid Oxidase, subunit A, domain 2"/>
    <property type="match status" value="1"/>
</dbReference>
<dbReference type="NCBIfam" id="TIGR03197">
    <property type="entry name" value="MnmC_Cterm"/>
    <property type="match status" value="1"/>
</dbReference>
<comment type="caution">
    <text evidence="11">The sequence shown here is derived from an EMBL/GenBank/DDBJ whole genome shotgun (WGS) entry which is preliminary data.</text>
</comment>
<keyword evidence="2" id="KW-0489">Methyltransferase</keyword>
<evidence type="ECO:0000256" key="3">
    <source>
        <dbReference type="ARBA" id="ARBA00022630"/>
    </source>
</evidence>
<dbReference type="Pfam" id="PF01266">
    <property type="entry name" value="DAO"/>
    <property type="match status" value="1"/>
</dbReference>
<dbReference type="GO" id="GO:0016645">
    <property type="term" value="F:oxidoreductase activity, acting on the CH-NH group of donors"/>
    <property type="evidence" value="ECO:0007669"/>
    <property type="project" value="InterPro"/>
</dbReference>
<keyword evidence="5" id="KW-0949">S-adenosyl-L-methionine</keyword>
<organism evidence="11 12">
    <name type="scientific">gamma proteobacterium HTCC2207</name>
    <dbReference type="NCBI Taxonomy" id="314287"/>
    <lineage>
        <taxon>Bacteria</taxon>
        <taxon>Pseudomonadati</taxon>
        <taxon>Pseudomonadota</taxon>
        <taxon>Gammaproteobacteria</taxon>
        <taxon>Cellvibrionales</taxon>
        <taxon>Porticoccaceae</taxon>
        <taxon>SAR92 clade</taxon>
    </lineage>
</organism>
<dbReference type="HOGENOM" id="CLU_022427_3_1_6"/>
<dbReference type="InterPro" id="IPR036188">
    <property type="entry name" value="FAD/NAD-bd_sf"/>
</dbReference>
<dbReference type="EMBL" id="AAPI01000003">
    <property type="protein sequence ID" value="EAS47121.1"/>
    <property type="molecule type" value="Genomic_DNA"/>
</dbReference>
<keyword evidence="1" id="KW-0963">Cytoplasm</keyword>
<proteinExistence type="predicted"/>
<dbReference type="Gene3D" id="3.50.50.60">
    <property type="entry name" value="FAD/NAD(P)-binding domain"/>
    <property type="match status" value="1"/>
</dbReference>
<evidence type="ECO:0000256" key="8">
    <source>
        <dbReference type="ARBA" id="ARBA00023002"/>
    </source>
</evidence>
<keyword evidence="12" id="KW-1185">Reference proteome</keyword>
<keyword evidence="3" id="KW-0285">Flavoprotein</keyword>
<dbReference type="eggNOG" id="COG0665">
    <property type="taxonomic scope" value="Bacteria"/>
</dbReference>
<sequence length="428" mass="47141">MSKQQPSAMPWFETANPIPRNRKTVTVIGAGISGCTVAAALKKRGFNVTVVDRHNHAGAEASGNPEGIVYPKLSPRDDLLPRVNLAAIQFASHYYQPFWDSGLGRQCGVLVVPENEKARRDFKLISERYADQTEMVKTIAHGQLEALSGVPLQAESALYFPQLGWLPPQLICEQLLKLNDIPLVQADIHSLEYSEQQQSWQLLDANKQLVIETESAIIASAFDCKKFSQTAYLPLRKIRGQITQLPCTPESSKMKMVVCGECYITPAEEGLHGCGATYNKDLFTTELRDIDHQTNLAQIAATDAGLAAVLGNPTNEKLTGRANFRCTTSDYLPIAGPVPDRGAMLEDYAKLRRDAKTPMTTLGAYLPNLYVNCGMGSRGLSYAPLTAELLAAEIAGEKTILNDTLPEELCQAMHPVRFLIRDLKRNRI</sequence>
<gene>
    <name evidence="11" type="ORF">GB2207_10908</name>
</gene>
<protein>
    <submittedName>
        <fullName evidence="11">Oxidoreductase, FAD-binding</fullName>
    </submittedName>
</protein>
<evidence type="ECO:0000313" key="12">
    <source>
        <dbReference type="Proteomes" id="UP000005555"/>
    </source>
</evidence>
<name>Q1YST5_9GAMM</name>
<dbReference type="Proteomes" id="UP000005555">
    <property type="component" value="Unassembled WGS sequence"/>
</dbReference>
<evidence type="ECO:0000259" key="10">
    <source>
        <dbReference type="Pfam" id="PF01266"/>
    </source>
</evidence>
<evidence type="ECO:0000256" key="7">
    <source>
        <dbReference type="ARBA" id="ARBA00022827"/>
    </source>
</evidence>
<dbReference type="SUPFAM" id="SSF51905">
    <property type="entry name" value="FAD/NAD(P)-binding domain"/>
    <property type="match status" value="1"/>
</dbReference>
<dbReference type="PANTHER" id="PTHR13847:SF283">
    <property type="entry name" value="TRNA 5-METHYLAMINOMETHYL-2-THIOURIDINE BIOSYNTHESIS BIFUNCTIONAL PROTEIN MNMC"/>
    <property type="match status" value="1"/>
</dbReference>
<keyword evidence="7" id="KW-0274">FAD</keyword>
<dbReference type="GO" id="GO:0005737">
    <property type="term" value="C:cytoplasm"/>
    <property type="evidence" value="ECO:0007669"/>
    <property type="project" value="TreeGrafter"/>
</dbReference>